<keyword evidence="2" id="KW-1185">Reference proteome</keyword>
<evidence type="ECO:0000313" key="1">
    <source>
        <dbReference type="EMBL" id="QDV46048.1"/>
    </source>
</evidence>
<dbReference type="Proteomes" id="UP000319004">
    <property type="component" value="Chromosome"/>
</dbReference>
<dbReference type="AlphaFoldDB" id="A0A518HYX4"/>
<reference evidence="1 2" key="1">
    <citation type="submission" date="2019-03" db="EMBL/GenBank/DDBJ databases">
        <title>Deep-cultivation of Planctomycetes and their phenomic and genomic characterization uncovers novel biology.</title>
        <authorList>
            <person name="Wiegand S."/>
            <person name="Jogler M."/>
            <person name="Boedeker C."/>
            <person name="Pinto D."/>
            <person name="Vollmers J."/>
            <person name="Rivas-Marin E."/>
            <person name="Kohn T."/>
            <person name="Peeters S.H."/>
            <person name="Heuer A."/>
            <person name="Rast P."/>
            <person name="Oberbeckmann S."/>
            <person name="Bunk B."/>
            <person name="Jeske O."/>
            <person name="Meyerdierks A."/>
            <person name="Storesund J.E."/>
            <person name="Kallscheuer N."/>
            <person name="Luecker S."/>
            <person name="Lage O.M."/>
            <person name="Pohl T."/>
            <person name="Merkel B.J."/>
            <person name="Hornburger P."/>
            <person name="Mueller R.-W."/>
            <person name="Bruemmer F."/>
            <person name="Labrenz M."/>
            <person name="Spormann A.M."/>
            <person name="Op den Camp H."/>
            <person name="Overmann J."/>
            <person name="Amann R."/>
            <person name="Jetten M.S.M."/>
            <person name="Mascher T."/>
            <person name="Medema M.H."/>
            <person name="Devos D.P."/>
            <person name="Kaster A.-K."/>
            <person name="Ovreas L."/>
            <person name="Rohde M."/>
            <person name="Galperin M.Y."/>
            <person name="Jogler C."/>
        </authorList>
    </citation>
    <scope>NUCLEOTIDE SEQUENCE [LARGE SCALE GENOMIC DNA]</scope>
    <source>
        <strain evidence="1 2">Enr13</strain>
    </source>
</reference>
<organism evidence="1 2">
    <name type="scientific">Stieleria neptunia</name>
    <dbReference type="NCBI Taxonomy" id="2527979"/>
    <lineage>
        <taxon>Bacteria</taxon>
        <taxon>Pseudomonadati</taxon>
        <taxon>Planctomycetota</taxon>
        <taxon>Planctomycetia</taxon>
        <taxon>Pirellulales</taxon>
        <taxon>Pirellulaceae</taxon>
        <taxon>Stieleria</taxon>
    </lineage>
</organism>
<evidence type="ECO:0000313" key="2">
    <source>
        <dbReference type="Proteomes" id="UP000319004"/>
    </source>
</evidence>
<proteinExistence type="predicted"/>
<sequence length="113" mass="12287">MLCMPAVTHSVTYGSAVTHSVTYGSAVTHSVTYGSAVTHSVTYGAAVTQSVTYAGSRHAQRDLRRLLARDKMGPHLASPLSKMRRIVFPTEIPCSTIRRADRECPCPFYLASD</sequence>
<dbReference type="KEGG" id="snep:Enr13x_59520"/>
<name>A0A518HYX4_9BACT</name>
<accession>A0A518HYX4</accession>
<gene>
    <name evidence="1" type="ORF">Enr13x_59520</name>
</gene>
<dbReference type="EMBL" id="CP037423">
    <property type="protein sequence ID" value="QDV46048.1"/>
    <property type="molecule type" value="Genomic_DNA"/>
</dbReference>
<protein>
    <submittedName>
        <fullName evidence="1">Uncharacterized protein</fullName>
    </submittedName>
</protein>